<sequence>MNLKARAGNVGFWASLISFLYLLLLSFNICVVGGDLGLLIELIAQVLVFMGIINNPTTKNRYYSDD</sequence>
<keyword evidence="1" id="KW-1133">Transmembrane helix</keyword>
<reference evidence="2 3" key="1">
    <citation type="submission" date="2016-11" db="EMBL/GenBank/DDBJ databases">
        <authorList>
            <person name="Jaros S."/>
            <person name="Januszkiewicz K."/>
            <person name="Wedrychowicz H."/>
        </authorList>
    </citation>
    <scope>NUCLEOTIDE SEQUENCE [LARGE SCALE GENOMIC DNA]</scope>
    <source>
        <strain evidence="2 3">DSM 44666</strain>
    </source>
</reference>
<evidence type="ECO:0000313" key="3">
    <source>
        <dbReference type="Proteomes" id="UP000184476"/>
    </source>
</evidence>
<gene>
    <name evidence="2" type="ORF">SAMN05444392_103204</name>
</gene>
<evidence type="ECO:0000313" key="2">
    <source>
        <dbReference type="EMBL" id="SHE80156.1"/>
    </source>
</evidence>
<dbReference type="EMBL" id="FQVL01000003">
    <property type="protein sequence ID" value="SHE80156.1"/>
    <property type="molecule type" value="Genomic_DNA"/>
</dbReference>
<dbReference type="Proteomes" id="UP000184476">
    <property type="component" value="Unassembled WGS sequence"/>
</dbReference>
<dbReference type="RefSeq" id="WP_073154292.1">
    <property type="nucleotide sequence ID" value="NZ_FQVL01000003.1"/>
</dbReference>
<dbReference type="STRING" id="112248.SAMN05444392_103204"/>
<keyword evidence="1" id="KW-0472">Membrane</keyword>
<keyword evidence="1" id="KW-0812">Transmembrane</keyword>
<feature type="transmembrane region" description="Helical" evidence="1">
    <location>
        <begin position="36"/>
        <end position="53"/>
    </location>
</feature>
<feature type="transmembrane region" description="Helical" evidence="1">
    <location>
        <begin position="12"/>
        <end position="30"/>
    </location>
</feature>
<organism evidence="2 3">
    <name type="scientific">Seinonella peptonophila</name>
    <dbReference type="NCBI Taxonomy" id="112248"/>
    <lineage>
        <taxon>Bacteria</taxon>
        <taxon>Bacillati</taxon>
        <taxon>Bacillota</taxon>
        <taxon>Bacilli</taxon>
        <taxon>Bacillales</taxon>
        <taxon>Thermoactinomycetaceae</taxon>
        <taxon>Seinonella</taxon>
    </lineage>
</organism>
<proteinExistence type="predicted"/>
<dbReference type="AlphaFoldDB" id="A0A1M4WFZ3"/>
<keyword evidence="3" id="KW-1185">Reference proteome</keyword>
<name>A0A1M4WFZ3_9BACL</name>
<evidence type="ECO:0000256" key="1">
    <source>
        <dbReference type="SAM" id="Phobius"/>
    </source>
</evidence>
<protein>
    <submittedName>
        <fullName evidence="2">Uncharacterized membrane protein</fullName>
    </submittedName>
</protein>
<accession>A0A1M4WFZ3</accession>